<dbReference type="AlphaFoldDB" id="A0AAD7G136"/>
<gene>
    <name evidence="1" type="ORF">B0H17DRAFT_1102723</name>
</gene>
<dbReference type="Proteomes" id="UP001221757">
    <property type="component" value="Unassembled WGS sequence"/>
</dbReference>
<protein>
    <submittedName>
        <fullName evidence="1">Uncharacterized protein</fullName>
    </submittedName>
</protein>
<evidence type="ECO:0000313" key="1">
    <source>
        <dbReference type="EMBL" id="KAJ7648911.1"/>
    </source>
</evidence>
<accession>A0AAD7G136</accession>
<proteinExistence type="predicted"/>
<sequence>MASFKPPPPVVLLLLQTDLNTHISTGLMIHEDLEPLVPSAKKKVVFAPAPSLEHTYPPPPIFAEKIPTPTMLTRKILERHDAWEGGQRETALIKTTVHALVDQLLDKTKAISEQDTGLVQEVFRQAAQMHPDLHKYEDDWATCCIVQARLKATSSNASNKANKEAVAGVANIVQTGGRTRSSKQS</sequence>
<evidence type="ECO:0000313" key="2">
    <source>
        <dbReference type="Proteomes" id="UP001221757"/>
    </source>
</evidence>
<name>A0AAD7G136_MYCRO</name>
<keyword evidence="2" id="KW-1185">Reference proteome</keyword>
<comment type="caution">
    <text evidence="1">The sequence shown here is derived from an EMBL/GenBank/DDBJ whole genome shotgun (WGS) entry which is preliminary data.</text>
</comment>
<reference evidence="1" key="1">
    <citation type="submission" date="2023-03" db="EMBL/GenBank/DDBJ databases">
        <title>Massive genome expansion in bonnet fungi (Mycena s.s.) driven by repeated elements and novel gene families across ecological guilds.</title>
        <authorList>
            <consortium name="Lawrence Berkeley National Laboratory"/>
            <person name="Harder C.B."/>
            <person name="Miyauchi S."/>
            <person name="Viragh M."/>
            <person name="Kuo A."/>
            <person name="Thoen E."/>
            <person name="Andreopoulos B."/>
            <person name="Lu D."/>
            <person name="Skrede I."/>
            <person name="Drula E."/>
            <person name="Henrissat B."/>
            <person name="Morin E."/>
            <person name="Kohler A."/>
            <person name="Barry K."/>
            <person name="LaButti K."/>
            <person name="Morin E."/>
            <person name="Salamov A."/>
            <person name="Lipzen A."/>
            <person name="Mereny Z."/>
            <person name="Hegedus B."/>
            <person name="Baldrian P."/>
            <person name="Stursova M."/>
            <person name="Weitz H."/>
            <person name="Taylor A."/>
            <person name="Grigoriev I.V."/>
            <person name="Nagy L.G."/>
            <person name="Martin F."/>
            <person name="Kauserud H."/>
        </authorList>
    </citation>
    <scope>NUCLEOTIDE SEQUENCE</scope>
    <source>
        <strain evidence="1">CBHHK067</strain>
    </source>
</reference>
<dbReference type="EMBL" id="JARKIE010000371">
    <property type="protein sequence ID" value="KAJ7648911.1"/>
    <property type="molecule type" value="Genomic_DNA"/>
</dbReference>
<organism evidence="1 2">
    <name type="scientific">Mycena rosella</name>
    <name type="common">Pink bonnet</name>
    <name type="synonym">Agaricus rosellus</name>
    <dbReference type="NCBI Taxonomy" id="1033263"/>
    <lineage>
        <taxon>Eukaryota</taxon>
        <taxon>Fungi</taxon>
        <taxon>Dikarya</taxon>
        <taxon>Basidiomycota</taxon>
        <taxon>Agaricomycotina</taxon>
        <taxon>Agaricomycetes</taxon>
        <taxon>Agaricomycetidae</taxon>
        <taxon>Agaricales</taxon>
        <taxon>Marasmiineae</taxon>
        <taxon>Mycenaceae</taxon>
        <taxon>Mycena</taxon>
    </lineage>
</organism>